<feature type="transmembrane region" description="Helical" evidence="5">
    <location>
        <begin position="73"/>
        <end position="92"/>
    </location>
</feature>
<proteinExistence type="predicted"/>
<dbReference type="PATRIC" id="fig|935700.4.peg.959"/>
<evidence type="ECO:0000256" key="5">
    <source>
        <dbReference type="SAM" id="Phobius"/>
    </source>
</evidence>
<accession>A0A0D1EJM1</accession>
<organism evidence="7 8">
    <name type="scientific">Jannaschia aquimarina</name>
    <dbReference type="NCBI Taxonomy" id="935700"/>
    <lineage>
        <taxon>Bacteria</taxon>
        <taxon>Pseudomonadati</taxon>
        <taxon>Pseudomonadota</taxon>
        <taxon>Alphaproteobacteria</taxon>
        <taxon>Rhodobacterales</taxon>
        <taxon>Roseobacteraceae</taxon>
        <taxon>Jannaschia</taxon>
    </lineage>
</organism>
<feature type="transmembrane region" description="Helical" evidence="5">
    <location>
        <begin position="290"/>
        <end position="312"/>
    </location>
</feature>
<evidence type="ECO:0000256" key="1">
    <source>
        <dbReference type="ARBA" id="ARBA00004370"/>
    </source>
</evidence>
<feature type="domain" description="Major facilitator superfamily (MFS) profile" evidence="6">
    <location>
        <begin position="1"/>
        <end position="378"/>
    </location>
</feature>
<dbReference type="AlphaFoldDB" id="A0A0D1EJM1"/>
<dbReference type="EMBL" id="JYFE01000020">
    <property type="protein sequence ID" value="KIT17186.1"/>
    <property type="molecule type" value="Genomic_DNA"/>
</dbReference>
<dbReference type="SUPFAM" id="SSF103473">
    <property type="entry name" value="MFS general substrate transporter"/>
    <property type="match status" value="1"/>
</dbReference>
<comment type="caution">
    <text evidence="7">The sequence shown here is derived from an EMBL/GenBank/DDBJ whole genome shotgun (WGS) entry which is preliminary data.</text>
</comment>
<dbReference type="Pfam" id="PF07690">
    <property type="entry name" value="MFS_1"/>
    <property type="match status" value="1"/>
</dbReference>
<evidence type="ECO:0000259" key="6">
    <source>
        <dbReference type="PROSITE" id="PS50850"/>
    </source>
</evidence>
<dbReference type="STRING" id="935700.jaqu_09170"/>
<evidence type="ECO:0000256" key="4">
    <source>
        <dbReference type="ARBA" id="ARBA00023136"/>
    </source>
</evidence>
<dbReference type="PROSITE" id="PS50850">
    <property type="entry name" value="MFS"/>
    <property type="match status" value="1"/>
</dbReference>
<feature type="transmembrane region" description="Helical" evidence="5">
    <location>
        <begin position="265"/>
        <end position="284"/>
    </location>
</feature>
<feature type="transmembrane region" description="Helical" evidence="5">
    <location>
        <begin position="199"/>
        <end position="223"/>
    </location>
</feature>
<evidence type="ECO:0000256" key="3">
    <source>
        <dbReference type="ARBA" id="ARBA00022989"/>
    </source>
</evidence>
<keyword evidence="8" id="KW-1185">Reference proteome</keyword>
<evidence type="ECO:0000313" key="7">
    <source>
        <dbReference type="EMBL" id="KIT17186.1"/>
    </source>
</evidence>
<dbReference type="Pfam" id="PF00083">
    <property type="entry name" value="Sugar_tr"/>
    <property type="match status" value="1"/>
</dbReference>
<dbReference type="PANTHER" id="PTHR23521">
    <property type="entry name" value="TRANSPORTER MFS SUPERFAMILY"/>
    <property type="match status" value="1"/>
</dbReference>
<sequence>MLTVIRQSWPLFIGITLLMIGNGVQGTLLGVRGDLEGFSTGAMSIVMSSYFAGFLLGSRFVPGLIRKVGHVRVFAALGSLASAGLILFPLLTEAWAWIALRLLIGFCFCGIYIVAESWLNNSTTTETRGRALSLYIIAQMVGIVAAQAIFAFGDPSGFELFVIVSVLVSLAFAPILLAATPVPPFERTKPMSFLEVYRVSPLGVVGVFLMGGFFSAAFGMVGVYGAQAGLTGGQIATFAAAIYVGGMLLQYPIGWLSDRTDRRRLIVSSSAVAALACGIGALGLGGFPGLLVSAFVMGGMANPLYALLLAYTNDYLDYEDMASASAQLLFVNGLGAVGGPLLTGWLMGLVGPAGFFFFVGGLMVLMSCYALYRMTQRPAYSGEEAAPYVAVSPTVTTPVTMETVVEEWEDQIHGEDAEPDDRAA</sequence>
<dbReference type="RefSeq" id="WP_043917768.1">
    <property type="nucleotide sequence ID" value="NZ_FZPF01000007.1"/>
</dbReference>
<reference evidence="7 8" key="1">
    <citation type="submission" date="2015-02" db="EMBL/GenBank/DDBJ databases">
        <title>Genome Sequence of Jannaschia aquimarina DSM28248, a member of the Roseobacter clade.</title>
        <authorList>
            <person name="Voget S."/>
            <person name="Daniel R."/>
        </authorList>
    </citation>
    <scope>NUCLEOTIDE SEQUENCE [LARGE SCALE GENOMIC DNA]</scope>
    <source>
        <strain evidence="7 8">GSW-M26</strain>
    </source>
</reference>
<comment type="subcellular location">
    <subcellularLocation>
        <location evidence="1">Membrane</location>
    </subcellularLocation>
</comment>
<keyword evidence="3 5" id="KW-1133">Transmembrane helix</keyword>
<dbReference type="PANTHER" id="PTHR23521:SF3">
    <property type="entry name" value="MFS TRANSPORTER"/>
    <property type="match status" value="1"/>
</dbReference>
<feature type="transmembrane region" description="Helical" evidence="5">
    <location>
        <begin position="158"/>
        <end position="179"/>
    </location>
</feature>
<evidence type="ECO:0000313" key="8">
    <source>
        <dbReference type="Proteomes" id="UP000032232"/>
    </source>
</evidence>
<dbReference type="InterPro" id="IPR047200">
    <property type="entry name" value="MFS_YcaD-like"/>
</dbReference>
<feature type="transmembrane region" description="Helical" evidence="5">
    <location>
        <begin position="98"/>
        <end position="119"/>
    </location>
</feature>
<evidence type="ECO:0000256" key="2">
    <source>
        <dbReference type="ARBA" id="ARBA00022692"/>
    </source>
</evidence>
<dbReference type="GO" id="GO:0022857">
    <property type="term" value="F:transmembrane transporter activity"/>
    <property type="evidence" value="ECO:0007669"/>
    <property type="project" value="InterPro"/>
</dbReference>
<dbReference type="InterPro" id="IPR011701">
    <property type="entry name" value="MFS"/>
</dbReference>
<dbReference type="InterPro" id="IPR020846">
    <property type="entry name" value="MFS_dom"/>
</dbReference>
<dbReference type="Gene3D" id="1.20.1250.20">
    <property type="entry name" value="MFS general substrate transporter like domains"/>
    <property type="match status" value="2"/>
</dbReference>
<dbReference type="Proteomes" id="UP000032232">
    <property type="component" value="Unassembled WGS sequence"/>
</dbReference>
<feature type="transmembrane region" description="Helical" evidence="5">
    <location>
        <begin position="131"/>
        <end position="152"/>
    </location>
</feature>
<dbReference type="CDD" id="cd17477">
    <property type="entry name" value="MFS_YcaD_like"/>
    <property type="match status" value="1"/>
</dbReference>
<protein>
    <submittedName>
        <fullName evidence="7">YcaD protein</fullName>
    </submittedName>
</protein>
<feature type="transmembrane region" description="Helical" evidence="5">
    <location>
        <begin position="235"/>
        <end position="253"/>
    </location>
</feature>
<name>A0A0D1EJM1_9RHOB</name>
<feature type="transmembrane region" description="Helical" evidence="5">
    <location>
        <begin position="42"/>
        <end position="61"/>
    </location>
</feature>
<feature type="transmembrane region" description="Helical" evidence="5">
    <location>
        <begin position="353"/>
        <end position="372"/>
    </location>
</feature>
<keyword evidence="2 5" id="KW-0812">Transmembrane</keyword>
<feature type="transmembrane region" description="Helical" evidence="5">
    <location>
        <begin position="324"/>
        <end position="347"/>
    </location>
</feature>
<keyword evidence="4 5" id="KW-0472">Membrane</keyword>
<dbReference type="OrthoDB" id="9810614at2"/>
<dbReference type="InterPro" id="IPR036259">
    <property type="entry name" value="MFS_trans_sf"/>
</dbReference>
<dbReference type="InterPro" id="IPR005828">
    <property type="entry name" value="MFS_sugar_transport-like"/>
</dbReference>
<gene>
    <name evidence="7" type="primary">ycaD</name>
    <name evidence="7" type="ORF">jaqu_09170</name>
</gene>
<dbReference type="GO" id="GO:0005886">
    <property type="term" value="C:plasma membrane"/>
    <property type="evidence" value="ECO:0007669"/>
    <property type="project" value="TreeGrafter"/>
</dbReference>